<reference evidence="3" key="1">
    <citation type="submission" date="2013-09" db="EMBL/GenBank/DDBJ databases">
        <title>Corchorus olitorius genome sequencing.</title>
        <authorList>
            <person name="Alam M."/>
            <person name="Haque M.S."/>
            <person name="Islam M.S."/>
            <person name="Emdad E.M."/>
            <person name="Islam M.M."/>
            <person name="Ahmed B."/>
            <person name="Halim A."/>
            <person name="Hossen Q.M.M."/>
            <person name="Hossain M.Z."/>
            <person name="Ahmed R."/>
            <person name="Khan M.M."/>
            <person name="Islam R."/>
            <person name="Rashid M.M."/>
            <person name="Khan S.A."/>
            <person name="Rahman M.S."/>
            <person name="Alam M."/>
            <person name="Yahiya A.S."/>
            <person name="Khan M.S."/>
            <person name="Azam M.S."/>
            <person name="Haque T."/>
            <person name="Lashkar M.Z.H."/>
            <person name="Akhand A.I."/>
            <person name="Morshed G."/>
            <person name="Roy S."/>
            <person name="Uddin K.S."/>
            <person name="Rabeya T."/>
            <person name="Hossain A.S."/>
            <person name="Chowdhury A."/>
            <person name="Snigdha A.R."/>
            <person name="Mortoza M.S."/>
            <person name="Matin S.A."/>
            <person name="Hoque S.M.E."/>
            <person name="Islam M.K."/>
            <person name="Roy D.K."/>
            <person name="Haider R."/>
            <person name="Moosa M.M."/>
            <person name="Elias S.M."/>
            <person name="Hasan A.M."/>
            <person name="Jahan S."/>
            <person name="Shafiuddin M."/>
            <person name="Mahmood N."/>
            <person name="Shommy N.S."/>
        </authorList>
    </citation>
    <scope>NUCLEOTIDE SEQUENCE [LARGE SCALE GENOMIC DNA]</scope>
    <source>
        <strain evidence="3">cv. O-4</strain>
    </source>
</reference>
<feature type="domain" description="UspA" evidence="1">
    <location>
        <begin position="1"/>
        <end position="157"/>
    </location>
</feature>
<dbReference type="PRINTS" id="PR01438">
    <property type="entry name" value="UNVRSLSTRESS"/>
</dbReference>
<dbReference type="Pfam" id="PF00582">
    <property type="entry name" value="Usp"/>
    <property type="match status" value="1"/>
</dbReference>
<dbReference type="STRING" id="93759.A0A1R3HEF6"/>
<dbReference type="AlphaFoldDB" id="A0A1R3HEF6"/>
<dbReference type="OrthoDB" id="843225at2759"/>
<dbReference type="SUPFAM" id="SSF52402">
    <property type="entry name" value="Adenine nucleotide alpha hydrolases-like"/>
    <property type="match status" value="1"/>
</dbReference>
<comment type="caution">
    <text evidence="2">The sequence shown here is derived from an EMBL/GenBank/DDBJ whole genome shotgun (WGS) entry which is preliminary data.</text>
</comment>
<dbReference type="Proteomes" id="UP000187203">
    <property type="component" value="Unassembled WGS sequence"/>
</dbReference>
<proteinExistence type="predicted"/>
<sequence>MVGIDESDESFYALQWAIDKLFRNEFVIAADVELEPSSLTLLHVRQPSKHYGGAAPTGTAFPAGPGVAVVESERKMHQQISARILSRALEMCGDKVNVETEILEGDPKDKICEASEKMGIDLLILGSRGLGMIQRAFLGSVSDYCAHYAKCAVLIVKPPKESAK</sequence>
<dbReference type="InterPro" id="IPR006015">
    <property type="entry name" value="Universal_stress_UspA"/>
</dbReference>
<organism evidence="2 3">
    <name type="scientific">Corchorus olitorius</name>
    <dbReference type="NCBI Taxonomy" id="93759"/>
    <lineage>
        <taxon>Eukaryota</taxon>
        <taxon>Viridiplantae</taxon>
        <taxon>Streptophyta</taxon>
        <taxon>Embryophyta</taxon>
        <taxon>Tracheophyta</taxon>
        <taxon>Spermatophyta</taxon>
        <taxon>Magnoliopsida</taxon>
        <taxon>eudicotyledons</taxon>
        <taxon>Gunneridae</taxon>
        <taxon>Pentapetalae</taxon>
        <taxon>rosids</taxon>
        <taxon>malvids</taxon>
        <taxon>Malvales</taxon>
        <taxon>Malvaceae</taxon>
        <taxon>Grewioideae</taxon>
        <taxon>Apeibeae</taxon>
        <taxon>Corchorus</taxon>
    </lineage>
</organism>
<dbReference type="PANTHER" id="PTHR31964:SF124">
    <property type="entry name" value="ADENINE NUCLEOTIDE ALPHA HYDROLASES-LIKE SUPERFAMILY PROTEIN"/>
    <property type="match status" value="1"/>
</dbReference>
<evidence type="ECO:0000259" key="1">
    <source>
        <dbReference type="Pfam" id="PF00582"/>
    </source>
</evidence>
<gene>
    <name evidence="2" type="ORF">COLO4_29453</name>
</gene>
<accession>A0A1R3HEF6</accession>
<keyword evidence="3" id="KW-1185">Reference proteome</keyword>
<dbReference type="Gene3D" id="3.40.50.620">
    <property type="entry name" value="HUPs"/>
    <property type="match status" value="1"/>
</dbReference>
<dbReference type="EMBL" id="AWUE01020359">
    <property type="protein sequence ID" value="OMO68720.1"/>
    <property type="molecule type" value="Genomic_DNA"/>
</dbReference>
<dbReference type="InterPro" id="IPR014729">
    <property type="entry name" value="Rossmann-like_a/b/a_fold"/>
</dbReference>
<dbReference type="InterPro" id="IPR006016">
    <property type="entry name" value="UspA"/>
</dbReference>
<dbReference type="CDD" id="cd23659">
    <property type="entry name" value="USP_At3g01520-like"/>
    <property type="match status" value="1"/>
</dbReference>
<protein>
    <submittedName>
        <fullName evidence="2">Universal stress protein A</fullName>
    </submittedName>
</protein>
<evidence type="ECO:0000313" key="2">
    <source>
        <dbReference type="EMBL" id="OMO68720.1"/>
    </source>
</evidence>
<name>A0A1R3HEF6_9ROSI</name>
<dbReference type="PANTHER" id="PTHR31964">
    <property type="entry name" value="ADENINE NUCLEOTIDE ALPHA HYDROLASES-LIKE SUPERFAMILY PROTEIN"/>
    <property type="match status" value="1"/>
</dbReference>
<evidence type="ECO:0000313" key="3">
    <source>
        <dbReference type="Proteomes" id="UP000187203"/>
    </source>
</evidence>